<dbReference type="InterPro" id="IPR001451">
    <property type="entry name" value="Hexapep"/>
</dbReference>
<dbReference type="Proteomes" id="UP000663305">
    <property type="component" value="Chromosome"/>
</dbReference>
<evidence type="ECO:0000259" key="3">
    <source>
        <dbReference type="SMART" id="SM01266"/>
    </source>
</evidence>
<dbReference type="InterPro" id="IPR024688">
    <property type="entry name" value="Mac_dom"/>
</dbReference>
<dbReference type="Pfam" id="PF12464">
    <property type="entry name" value="Mac"/>
    <property type="match status" value="1"/>
</dbReference>
<dbReference type="PANTHER" id="PTHR23416">
    <property type="entry name" value="SIALIC ACID SYNTHASE-RELATED"/>
    <property type="match status" value="1"/>
</dbReference>
<dbReference type="InterPro" id="IPR011004">
    <property type="entry name" value="Trimer_LpxA-like_sf"/>
</dbReference>
<dbReference type="AlphaFoldDB" id="A0A897NFL7"/>
<dbReference type="GO" id="GO:0008374">
    <property type="term" value="F:O-acyltransferase activity"/>
    <property type="evidence" value="ECO:0007669"/>
    <property type="project" value="TreeGrafter"/>
</dbReference>
<protein>
    <submittedName>
        <fullName evidence="4">Acetyltransferase (Isoleucine patch superfamily)</fullName>
    </submittedName>
</protein>
<evidence type="ECO:0000256" key="2">
    <source>
        <dbReference type="ARBA" id="ARBA00022679"/>
    </source>
</evidence>
<proteinExistence type="inferred from homology"/>
<sequence length="190" mass="20521">MTSEKAKMLAGEFYDPSDPQLRAERRAARQLTSLFNETDPTERERRRTLLEALFGSGGKTAFVEPPFHCDYGSQIHVGEDFFANFGCVFLDVCEIRFGDQCMLGPGVHVYTATHPLDAAARTSGTELGDPVEIGDRAWIGGQAVINPGVTIGDDAVVAAGAVVVDDVPDGVVVGGNPARVIREIDEQRRN</sequence>
<dbReference type="GO" id="GO:0005829">
    <property type="term" value="C:cytosol"/>
    <property type="evidence" value="ECO:0007669"/>
    <property type="project" value="TreeGrafter"/>
</dbReference>
<dbReference type="InterPro" id="IPR018357">
    <property type="entry name" value="Hexapep_transf_CS"/>
</dbReference>
<reference evidence="4" key="1">
    <citation type="submission" date="2020-11" db="EMBL/GenBank/DDBJ databases">
        <title>Carbohydrate-dependent, anaerobic sulfur respiration: A novel catabolism in halophilic archaea.</title>
        <authorList>
            <person name="Sorokin D.Y."/>
            <person name="Messina E."/>
            <person name="Smedile F."/>
            <person name="La Cono V."/>
            <person name="Hallsworth J.E."/>
            <person name="Yakimov M.M."/>
        </authorList>
    </citation>
    <scope>NUCLEOTIDE SEQUENCE</scope>
    <source>
        <strain evidence="4">HSR-Bgl</strain>
    </source>
</reference>
<organism evidence="4 5">
    <name type="scientific">Halapricum desulfuricans</name>
    <dbReference type="NCBI Taxonomy" id="2841257"/>
    <lineage>
        <taxon>Archaea</taxon>
        <taxon>Methanobacteriati</taxon>
        <taxon>Methanobacteriota</taxon>
        <taxon>Stenosarchaea group</taxon>
        <taxon>Halobacteria</taxon>
        <taxon>Halobacteriales</taxon>
        <taxon>Haloarculaceae</taxon>
        <taxon>Halapricum</taxon>
    </lineage>
</organism>
<dbReference type="PROSITE" id="PS00101">
    <property type="entry name" value="HEXAPEP_TRANSFERASES"/>
    <property type="match status" value="1"/>
</dbReference>
<comment type="similarity">
    <text evidence="1">Belongs to the transferase hexapeptide repeat family.</text>
</comment>
<dbReference type="PANTHER" id="PTHR23416:SF23">
    <property type="entry name" value="ACETYLTRANSFERASE C18B11.09C-RELATED"/>
    <property type="match status" value="1"/>
</dbReference>
<dbReference type="GeneID" id="68860235"/>
<feature type="domain" description="Maltose/galactoside acetyltransferase" evidence="3">
    <location>
        <begin position="5"/>
        <end position="59"/>
    </location>
</feature>
<dbReference type="SMART" id="SM01266">
    <property type="entry name" value="Mac"/>
    <property type="match status" value="1"/>
</dbReference>
<dbReference type="EMBL" id="CP064789">
    <property type="protein sequence ID" value="QSG11141.1"/>
    <property type="molecule type" value="Genomic_DNA"/>
</dbReference>
<name>A0A897NFL7_9EURY</name>
<dbReference type="Gene3D" id="2.160.10.10">
    <property type="entry name" value="Hexapeptide repeat proteins"/>
    <property type="match status" value="1"/>
</dbReference>
<evidence type="ECO:0000313" key="4">
    <source>
        <dbReference type="EMBL" id="QSG11141.1"/>
    </source>
</evidence>
<keyword evidence="2 4" id="KW-0808">Transferase</keyword>
<dbReference type="GO" id="GO:0016407">
    <property type="term" value="F:acetyltransferase activity"/>
    <property type="evidence" value="ECO:0007669"/>
    <property type="project" value="InterPro"/>
</dbReference>
<dbReference type="InterPro" id="IPR051159">
    <property type="entry name" value="Hexapeptide_acetyltransf"/>
</dbReference>
<dbReference type="CDD" id="cd03357">
    <property type="entry name" value="LbH_MAT_GAT"/>
    <property type="match status" value="1"/>
</dbReference>
<dbReference type="RefSeq" id="WP_229125627.1">
    <property type="nucleotide sequence ID" value="NZ_CP064789.1"/>
</dbReference>
<accession>A0A897NFL7</accession>
<dbReference type="FunFam" id="2.160.10.10:FF:000008">
    <property type="entry name" value="Maltose O-acetyltransferase"/>
    <property type="match status" value="1"/>
</dbReference>
<gene>
    <name evidence="4" type="primary">wbbJ</name>
    <name evidence="4" type="ORF">HSBGL_0707</name>
</gene>
<evidence type="ECO:0000256" key="1">
    <source>
        <dbReference type="ARBA" id="ARBA00007274"/>
    </source>
</evidence>
<evidence type="ECO:0000313" key="5">
    <source>
        <dbReference type="Proteomes" id="UP000663305"/>
    </source>
</evidence>
<dbReference type="SUPFAM" id="SSF51161">
    <property type="entry name" value="Trimeric LpxA-like enzymes"/>
    <property type="match status" value="1"/>
</dbReference>
<dbReference type="Pfam" id="PF00132">
    <property type="entry name" value="Hexapep"/>
    <property type="match status" value="1"/>
</dbReference>